<keyword evidence="4" id="KW-1185">Reference proteome</keyword>
<dbReference type="eggNOG" id="KOG1896">
    <property type="taxonomic scope" value="Eukaryota"/>
</dbReference>
<sequence length="314" mass="34885">MTQELSIPLPNSESRPGSESSTVISVSIADPFVLLRIMMEAFYYLLEVCFIIDDFKYLATCTVSINTPTAFESSKKMVPACTLYHDKGPEPWLCKASTDAWLSTGIGESIDGADGGPYDQGDIYCDICYESGALEILDVPNFNCVFSVEKFAPGRTHLVDAYTLESSKDSEKVINKDSEKVINKSSEELTGQGRKENVQNLKVVELAMQRCSGSQGFFLSESRPGWFIVFRERLRVHPQLCDGSIVASTVLHNASCNHGFINVTLQGILKICRMPPASNDDNYWPVQKIPLRGTPHQVTYFAERNLYPIIVSVP</sequence>
<dbReference type="Pfam" id="PF23726">
    <property type="entry name" value="Beta-prop_RSE1_2nd"/>
    <property type="match status" value="1"/>
</dbReference>
<dbReference type="Proteomes" id="UP000026915">
    <property type="component" value="Chromosome 5"/>
</dbReference>
<proteinExistence type="predicted"/>
<organism evidence="3 4">
    <name type="scientific">Theobroma cacao</name>
    <name type="common">Cacao</name>
    <name type="synonym">Cocoa</name>
    <dbReference type="NCBI Taxonomy" id="3641"/>
    <lineage>
        <taxon>Eukaryota</taxon>
        <taxon>Viridiplantae</taxon>
        <taxon>Streptophyta</taxon>
        <taxon>Embryophyta</taxon>
        <taxon>Tracheophyta</taxon>
        <taxon>Spermatophyta</taxon>
        <taxon>Magnoliopsida</taxon>
        <taxon>eudicotyledons</taxon>
        <taxon>Gunneridae</taxon>
        <taxon>Pentapetalae</taxon>
        <taxon>rosids</taxon>
        <taxon>malvids</taxon>
        <taxon>Malvales</taxon>
        <taxon>Malvaceae</taxon>
        <taxon>Byttnerioideae</taxon>
        <taxon>Theobroma</taxon>
    </lineage>
</organism>
<reference evidence="3 4" key="1">
    <citation type="journal article" date="2013" name="Genome Biol.">
        <title>The genome sequence of the most widely cultivated cacao type and its use to identify candidate genes regulating pod color.</title>
        <authorList>
            <person name="Motamayor J.C."/>
            <person name="Mockaitis K."/>
            <person name="Schmutz J."/>
            <person name="Haiminen N."/>
            <person name="Iii D.L."/>
            <person name="Cornejo O."/>
            <person name="Findley S.D."/>
            <person name="Zheng P."/>
            <person name="Utro F."/>
            <person name="Royaert S."/>
            <person name="Saski C."/>
            <person name="Jenkins J."/>
            <person name="Podicheti R."/>
            <person name="Zhao M."/>
            <person name="Scheffler B.E."/>
            <person name="Stack J.C."/>
            <person name="Feltus F.A."/>
            <person name="Mustiga G.M."/>
            <person name="Amores F."/>
            <person name="Phillips W."/>
            <person name="Marelli J.P."/>
            <person name="May G.D."/>
            <person name="Shapiro H."/>
            <person name="Ma J."/>
            <person name="Bustamante C.D."/>
            <person name="Schnell R.J."/>
            <person name="Main D."/>
            <person name="Gilbert D."/>
            <person name="Parida L."/>
            <person name="Kuhn D.N."/>
        </authorList>
    </citation>
    <scope>NUCLEOTIDE SEQUENCE [LARGE SCALE GENOMIC DNA]</scope>
    <source>
        <strain evidence="4">cv. Matina 1-6</strain>
    </source>
</reference>
<dbReference type="HOGENOM" id="CLU_898368_0_0_1"/>
<feature type="domain" description="RSE1/DDB1/CPSF1 second beta-propeller" evidence="2">
    <location>
        <begin position="14"/>
        <end position="274"/>
    </location>
</feature>
<dbReference type="Gramene" id="EOY10016">
    <property type="protein sequence ID" value="EOY10016"/>
    <property type="gene ID" value="TCM_025384"/>
</dbReference>
<name>A0A061EYZ0_THECC</name>
<dbReference type="STRING" id="3641.A0A061EYZ0"/>
<dbReference type="InterPro" id="IPR058543">
    <property type="entry name" value="Beta-prop_RSE1/DDB1/CPSF1_2nd"/>
</dbReference>
<feature type="region of interest" description="Disordered" evidence="1">
    <location>
        <begin position="1"/>
        <end position="20"/>
    </location>
</feature>
<dbReference type="PANTHER" id="PTHR10644">
    <property type="entry name" value="DNA REPAIR/RNA PROCESSING CPSF FAMILY"/>
    <property type="match status" value="1"/>
</dbReference>
<dbReference type="InParanoid" id="A0A061EYZ0"/>
<dbReference type="InterPro" id="IPR050358">
    <property type="entry name" value="RSE1/DDB1/CFT1"/>
</dbReference>
<dbReference type="AlphaFoldDB" id="A0A061EYZ0"/>
<evidence type="ECO:0000256" key="1">
    <source>
        <dbReference type="SAM" id="MobiDB-lite"/>
    </source>
</evidence>
<evidence type="ECO:0000313" key="3">
    <source>
        <dbReference type="EMBL" id="EOY10016.1"/>
    </source>
</evidence>
<evidence type="ECO:0000313" key="4">
    <source>
        <dbReference type="Proteomes" id="UP000026915"/>
    </source>
</evidence>
<dbReference type="EMBL" id="CM001883">
    <property type="protein sequence ID" value="EOY10016.1"/>
    <property type="molecule type" value="Genomic_DNA"/>
</dbReference>
<evidence type="ECO:0000259" key="2">
    <source>
        <dbReference type="Pfam" id="PF23726"/>
    </source>
</evidence>
<gene>
    <name evidence="3" type="ORF">TCM_025384</name>
</gene>
<protein>
    <submittedName>
        <fullName evidence="3">Cleavage and polyadenylation specificity factor subunit 1</fullName>
    </submittedName>
</protein>
<accession>A0A061EYZ0</accession>